<reference evidence="1 2" key="1">
    <citation type="submission" date="2020-08" db="EMBL/GenBank/DDBJ databases">
        <title>Genomic Encyclopedia of Type Strains, Phase IV (KMG-IV): sequencing the most valuable type-strain genomes for metagenomic binning, comparative biology and taxonomic classification.</title>
        <authorList>
            <person name="Goeker M."/>
        </authorList>
    </citation>
    <scope>NUCLEOTIDE SEQUENCE [LARGE SCALE GENOMIC DNA]</scope>
    <source>
        <strain evidence="1 2">DSM 106739</strain>
    </source>
</reference>
<sequence>MAASVFIYYALRAGSEEHAAVSAVELLETVARRCGATGRLMRRADDPLTWMEVYEGVTDVQRLRTELDTALERSGLAAWLAGPRHIEVFVTVQAPSCA</sequence>
<dbReference type="RefSeq" id="WP_183632117.1">
    <property type="nucleotide sequence ID" value="NZ_BAABLE010000011.1"/>
</dbReference>
<evidence type="ECO:0000313" key="1">
    <source>
        <dbReference type="EMBL" id="MBB4011497.1"/>
    </source>
</evidence>
<dbReference type="Pfam" id="PF16290">
    <property type="entry name" value="DUF4936"/>
    <property type="match status" value="1"/>
</dbReference>
<dbReference type="AlphaFoldDB" id="A0A840BLY4"/>
<name>A0A840BLY4_9RHOO</name>
<dbReference type="InterPro" id="IPR032556">
    <property type="entry name" value="DUF4936"/>
</dbReference>
<accession>A0A840BLY4</accession>
<keyword evidence="2" id="KW-1185">Reference proteome</keyword>
<dbReference type="Proteomes" id="UP000561045">
    <property type="component" value="Unassembled WGS sequence"/>
</dbReference>
<gene>
    <name evidence="1" type="ORF">GGR36_000805</name>
</gene>
<evidence type="ECO:0008006" key="3">
    <source>
        <dbReference type="Google" id="ProtNLM"/>
    </source>
</evidence>
<evidence type="ECO:0000313" key="2">
    <source>
        <dbReference type="Proteomes" id="UP000561045"/>
    </source>
</evidence>
<proteinExistence type="predicted"/>
<comment type="caution">
    <text evidence="1">The sequence shown here is derived from an EMBL/GenBank/DDBJ whole genome shotgun (WGS) entry which is preliminary data.</text>
</comment>
<dbReference type="EMBL" id="JACIET010000001">
    <property type="protein sequence ID" value="MBB4011497.1"/>
    <property type="molecule type" value="Genomic_DNA"/>
</dbReference>
<protein>
    <recommendedName>
        <fullName evidence="3">DUF4936 domain-containing protein</fullName>
    </recommendedName>
</protein>
<organism evidence="1 2">
    <name type="scientific">Niveibacterium umoris</name>
    <dbReference type="NCBI Taxonomy" id="1193620"/>
    <lineage>
        <taxon>Bacteria</taxon>
        <taxon>Pseudomonadati</taxon>
        <taxon>Pseudomonadota</taxon>
        <taxon>Betaproteobacteria</taxon>
        <taxon>Rhodocyclales</taxon>
        <taxon>Rhodocyclaceae</taxon>
        <taxon>Niveibacterium</taxon>
    </lineage>
</organism>